<comment type="caution">
    <text evidence="1">The sequence shown here is derived from an EMBL/GenBank/DDBJ whole genome shotgun (WGS) entry which is preliminary data.</text>
</comment>
<organism evidence="1 2">
    <name type="scientific">Lipomyces kononenkoae</name>
    <name type="common">Yeast</name>
    <dbReference type="NCBI Taxonomy" id="34357"/>
    <lineage>
        <taxon>Eukaryota</taxon>
        <taxon>Fungi</taxon>
        <taxon>Dikarya</taxon>
        <taxon>Ascomycota</taxon>
        <taxon>Saccharomycotina</taxon>
        <taxon>Lipomycetes</taxon>
        <taxon>Lipomycetales</taxon>
        <taxon>Lipomycetaceae</taxon>
        <taxon>Lipomyces</taxon>
    </lineage>
</organism>
<protein>
    <submittedName>
        <fullName evidence="1">Major facilitator superfamily domain-containing protein</fullName>
    </submittedName>
</protein>
<keyword evidence="2" id="KW-1185">Reference proteome</keyword>
<reference evidence="2" key="1">
    <citation type="journal article" date="2024" name="Front. Bioeng. Biotechnol.">
        <title>Genome-scale model development and genomic sequencing of the oleaginous clade Lipomyces.</title>
        <authorList>
            <person name="Czajka J.J."/>
            <person name="Han Y."/>
            <person name="Kim J."/>
            <person name="Mondo S.J."/>
            <person name="Hofstad B.A."/>
            <person name="Robles A."/>
            <person name="Haridas S."/>
            <person name="Riley R."/>
            <person name="LaButti K."/>
            <person name="Pangilinan J."/>
            <person name="Andreopoulos W."/>
            <person name="Lipzen A."/>
            <person name="Yan J."/>
            <person name="Wang M."/>
            <person name="Ng V."/>
            <person name="Grigoriev I.V."/>
            <person name="Spatafora J.W."/>
            <person name="Magnuson J.K."/>
            <person name="Baker S.E."/>
            <person name="Pomraning K.R."/>
        </authorList>
    </citation>
    <scope>NUCLEOTIDE SEQUENCE [LARGE SCALE GENOMIC DNA]</scope>
    <source>
        <strain evidence="2">CBS 7786</strain>
    </source>
</reference>
<evidence type="ECO:0000313" key="1">
    <source>
        <dbReference type="EMBL" id="KAK9237048.1"/>
    </source>
</evidence>
<gene>
    <name evidence="1" type="ORF">V1525DRAFT_344802</name>
</gene>
<proteinExistence type="predicted"/>
<dbReference type="EMBL" id="MU971375">
    <property type="protein sequence ID" value="KAK9237048.1"/>
    <property type="molecule type" value="Genomic_DNA"/>
</dbReference>
<sequence>MERKLKMKIDMAILPIVIAMYMLNYLDRNNIAAAKLGSLIEDLNLSGMQYSSCVSILFVSYTLMQVPSNLILEKVGHPSIYLPAAMTIWGLLSIWIAFVNGYRELLYIRFLIGFAEAAFYPGTVFYMSCWYTKYEIAKRSAIFVCGSWLSGAFSGFVAYGVLENLEGVWGLSAWRWLFLIEGTLTVAVALAAMRILPNLPATTRWLSKEERLLGVLRMVEDVGQQDDDATAPSLSASTRKASSKFASAMAGFVMAVRDPKVLNILQMMFSLAITGGINTVFPTIVDSLGFSRPKTLLLTAPPWILCSITSVLNSFHSDKTGERCMHMLWGPCLSLFGFFICVFTTSTILRYIAMLFLLQIYNSWSLGFAWMATTVPRPPIKRAAAVAFVNIGGNIPNIIVPFLFYQGSEPKFYLGFGVCALFAILGMLGALTLRAQLRRLNAKLEMGDKVDGLDGRTGFRFIC</sequence>
<accession>A0ACC3SZJ3</accession>
<dbReference type="Proteomes" id="UP001433508">
    <property type="component" value="Unassembled WGS sequence"/>
</dbReference>
<name>A0ACC3SZJ3_LIPKO</name>
<evidence type="ECO:0000313" key="2">
    <source>
        <dbReference type="Proteomes" id="UP001433508"/>
    </source>
</evidence>